<dbReference type="Proteomes" id="UP000814033">
    <property type="component" value="Unassembled WGS sequence"/>
</dbReference>
<proteinExistence type="predicted"/>
<sequence>MAGRAVSDLEDPEVEAQISPEDDLSLVLASLDLSTLKLPHPPPQSNGHHYRVDKNGKTVHMEAWYRAADASQGVPGARVRAFDANDGGQVSSQAEPIPSIPPPPPIPLAPASLPAATRTTKSPERDLRDVVVYRGFIPGLYDWQGAVKQVVGYPDGVAMYRKSSSEERAVREWRRAF</sequence>
<dbReference type="EMBL" id="MU276714">
    <property type="protein sequence ID" value="KAI0037790.1"/>
    <property type="molecule type" value="Genomic_DNA"/>
</dbReference>
<reference evidence="1" key="2">
    <citation type="journal article" date="2022" name="New Phytol.">
        <title>Evolutionary transition to the ectomycorrhizal habit in the genomes of a hyperdiverse lineage of mushroom-forming fungi.</title>
        <authorList>
            <person name="Looney B."/>
            <person name="Miyauchi S."/>
            <person name="Morin E."/>
            <person name="Drula E."/>
            <person name="Courty P.E."/>
            <person name="Kohler A."/>
            <person name="Kuo A."/>
            <person name="LaButti K."/>
            <person name="Pangilinan J."/>
            <person name="Lipzen A."/>
            <person name="Riley R."/>
            <person name="Andreopoulos W."/>
            <person name="He G."/>
            <person name="Johnson J."/>
            <person name="Nolan M."/>
            <person name="Tritt A."/>
            <person name="Barry K.W."/>
            <person name="Grigoriev I.V."/>
            <person name="Nagy L.G."/>
            <person name="Hibbett D."/>
            <person name="Henrissat B."/>
            <person name="Matheny P.B."/>
            <person name="Labbe J."/>
            <person name="Martin F.M."/>
        </authorList>
    </citation>
    <scope>NUCLEOTIDE SEQUENCE</scope>
    <source>
        <strain evidence="1">FP105234-sp</strain>
    </source>
</reference>
<evidence type="ECO:0000313" key="1">
    <source>
        <dbReference type="EMBL" id="KAI0037790.1"/>
    </source>
</evidence>
<protein>
    <submittedName>
        <fullName evidence="1">Uncharacterized protein</fullName>
    </submittedName>
</protein>
<comment type="caution">
    <text evidence="1">The sequence shown here is derived from an EMBL/GenBank/DDBJ whole genome shotgun (WGS) entry which is preliminary data.</text>
</comment>
<keyword evidence="2" id="KW-1185">Reference proteome</keyword>
<accession>A0ACB8R1J6</accession>
<gene>
    <name evidence="1" type="ORF">FA95DRAFT_1613882</name>
</gene>
<name>A0ACB8R1J6_9AGAM</name>
<reference evidence="1" key="1">
    <citation type="submission" date="2021-02" db="EMBL/GenBank/DDBJ databases">
        <authorList>
            <consortium name="DOE Joint Genome Institute"/>
            <person name="Ahrendt S."/>
            <person name="Looney B.P."/>
            <person name="Miyauchi S."/>
            <person name="Morin E."/>
            <person name="Drula E."/>
            <person name="Courty P.E."/>
            <person name="Chicoki N."/>
            <person name="Fauchery L."/>
            <person name="Kohler A."/>
            <person name="Kuo A."/>
            <person name="Labutti K."/>
            <person name="Pangilinan J."/>
            <person name="Lipzen A."/>
            <person name="Riley R."/>
            <person name="Andreopoulos W."/>
            <person name="He G."/>
            <person name="Johnson J."/>
            <person name="Barry K.W."/>
            <person name="Grigoriev I.V."/>
            <person name="Nagy L."/>
            <person name="Hibbett D."/>
            <person name="Henrissat B."/>
            <person name="Matheny P.B."/>
            <person name="Labbe J."/>
            <person name="Martin F."/>
        </authorList>
    </citation>
    <scope>NUCLEOTIDE SEQUENCE</scope>
    <source>
        <strain evidence="1">FP105234-sp</strain>
    </source>
</reference>
<evidence type="ECO:0000313" key="2">
    <source>
        <dbReference type="Proteomes" id="UP000814033"/>
    </source>
</evidence>
<organism evidence="1 2">
    <name type="scientific">Auriscalpium vulgare</name>
    <dbReference type="NCBI Taxonomy" id="40419"/>
    <lineage>
        <taxon>Eukaryota</taxon>
        <taxon>Fungi</taxon>
        <taxon>Dikarya</taxon>
        <taxon>Basidiomycota</taxon>
        <taxon>Agaricomycotina</taxon>
        <taxon>Agaricomycetes</taxon>
        <taxon>Russulales</taxon>
        <taxon>Auriscalpiaceae</taxon>
        <taxon>Auriscalpium</taxon>
    </lineage>
</organism>